<dbReference type="SUPFAM" id="SSF53098">
    <property type="entry name" value="Ribonuclease H-like"/>
    <property type="match status" value="1"/>
</dbReference>
<name>A0A3B7MUN5_9BACT</name>
<sequence>MSKGNFFTGQPIFNQILSHISRGRVKALGRSCNADRYCKSFGTYEHLVTMLYAILNRCDSLREVTTGLLAWEQRICHLGLKAHPRRSTLSDANKRRSEKVFEKIYFDLLARYERILPDSRQQNKQGNLYIFDSTSIALFQEILKASGLSCKDGRRKGGIKVHTLLHSERDTPVMIRYSPAAQSDVTFLKEVQLAKGSVIVFDKGYCDYRTYNRFIGDEVTFVTRLYSRSVYQVLEQRLVSVDQQQLGVQDDHLIMLGYTYLKKAVQVPARLITYIDPGTQKQYQFLTNNTELDPLTIANYYRQRWQIETFFKRIKQNYPLQYFLGDNANAIKIQIWCVLIADLLLKVIRQGCRSAMSFSNMVALVRIHLMTYMDLKSFLRSPEKSLLRRLKHLSIENKGPLLFDT</sequence>
<accession>A0A3B7MUN5</accession>
<dbReference type="EMBL" id="CP032157">
    <property type="protein sequence ID" value="AXY78242.1"/>
    <property type="molecule type" value="Genomic_DNA"/>
</dbReference>
<dbReference type="PANTHER" id="PTHR33258">
    <property type="entry name" value="TRANSPOSASE INSL FOR INSERTION SEQUENCE ELEMENT IS186A-RELATED"/>
    <property type="match status" value="1"/>
</dbReference>
<dbReference type="PANTHER" id="PTHR33258:SF1">
    <property type="entry name" value="TRANSPOSASE INSL FOR INSERTION SEQUENCE ELEMENT IS186A-RELATED"/>
    <property type="match status" value="1"/>
</dbReference>
<feature type="domain" description="Transposase IS4-like" evidence="5">
    <location>
        <begin position="127"/>
        <end position="341"/>
    </location>
</feature>
<evidence type="ECO:0000313" key="7">
    <source>
        <dbReference type="EMBL" id="AXY78242.1"/>
    </source>
</evidence>
<protein>
    <submittedName>
        <fullName evidence="7">IS4 family transposase</fullName>
    </submittedName>
</protein>
<dbReference type="InterPro" id="IPR047952">
    <property type="entry name" value="Transpos_IS4"/>
</dbReference>
<evidence type="ECO:0000256" key="3">
    <source>
        <dbReference type="ARBA" id="ARBA00023125"/>
    </source>
</evidence>
<dbReference type="RefSeq" id="WP_119054114.1">
    <property type="nucleotide sequence ID" value="NZ_CP032157.1"/>
</dbReference>
<dbReference type="InterPro" id="IPR012337">
    <property type="entry name" value="RNaseH-like_sf"/>
</dbReference>
<comment type="similarity">
    <text evidence="1">Belongs to the transposase 11 family.</text>
</comment>
<dbReference type="KEGG" id="pseg:D3H65_31460"/>
<dbReference type="GO" id="GO:0006313">
    <property type="term" value="P:DNA transposition"/>
    <property type="evidence" value="ECO:0007669"/>
    <property type="project" value="InterPro"/>
</dbReference>
<organism evidence="7 8">
    <name type="scientific">Paraflavitalea soli</name>
    <dbReference type="NCBI Taxonomy" id="2315862"/>
    <lineage>
        <taxon>Bacteria</taxon>
        <taxon>Pseudomonadati</taxon>
        <taxon>Bacteroidota</taxon>
        <taxon>Chitinophagia</taxon>
        <taxon>Chitinophagales</taxon>
        <taxon>Chitinophagaceae</taxon>
        <taxon>Paraflavitalea</taxon>
    </lineage>
</organism>
<dbReference type="Proteomes" id="UP000263900">
    <property type="component" value="Chromosome"/>
</dbReference>
<dbReference type="AlphaFoldDB" id="A0A3B7MUN5"/>
<dbReference type="OrthoDB" id="7327264at2"/>
<evidence type="ECO:0000313" key="8">
    <source>
        <dbReference type="Proteomes" id="UP000263900"/>
    </source>
</evidence>
<proteinExistence type="inferred from homology"/>
<evidence type="ECO:0000259" key="5">
    <source>
        <dbReference type="Pfam" id="PF01609"/>
    </source>
</evidence>
<evidence type="ECO:0000256" key="1">
    <source>
        <dbReference type="ARBA" id="ARBA00010075"/>
    </source>
</evidence>
<evidence type="ECO:0000259" key="6">
    <source>
        <dbReference type="Pfam" id="PF14294"/>
    </source>
</evidence>
<dbReference type="Pfam" id="PF01609">
    <property type="entry name" value="DDE_Tnp_1"/>
    <property type="match status" value="1"/>
</dbReference>
<gene>
    <name evidence="7" type="ORF">D3H65_31460</name>
</gene>
<dbReference type="Pfam" id="PF14294">
    <property type="entry name" value="DUF4372"/>
    <property type="match status" value="1"/>
</dbReference>
<feature type="domain" description="DUF4372" evidence="6">
    <location>
        <begin position="8"/>
        <end position="81"/>
    </location>
</feature>
<keyword evidence="3" id="KW-0238">DNA-binding</keyword>
<dbReference type="GO" id="GO:0003677">
    <property type="term" value="F:DNA binding"/>
    <property type="evidence" value="ECO:0007669"/>
    <property type="project" value="UniProtKB-KW"/>
</dbReference>
<dbReference type="GO" id="GO:0004803">
    <property type="term" value="F:transposase activity"/>
    <property type="evidence" value="ECO:0007669"/>
    <property type="project" value="InterPro"/>
</dbReference>
<dbReference type="InterPro" id="IPR002559">
    <property type="entry name" value="Transposase_11"/>
</dbReference>
<reference evidence="7 8" key="1">
    <citation type="submission" date="2018-09" db="EMBL/GenBank/DDBJ databases">
        <title>Genome sequencing of strain 6GH32-13.</title>
        <authorList>
            <person name="Weon H.-Y."/>
            <person name="Heo J."/>
            <person name="Kwon S.-W."/>
        </authorList>
    </citation>
    <scope>NUCLEOTIDE SEQUENCE [LARGE SCALE GENOMIC DNA]</scope>
    <source>
        <strain evidence="7 8">5GH32-13</strain>
    </source>
</reference>
<dbReference type="InterPro" id="IPR025399">
    <property type="entry name" value="DUF4372"/>
</dbReference>
<keyword evidence="4" id="KW-0233">DNA recombination</keyword>
<evidence type="ECO:0000256" key="2">
    <source>
        <dbReference type="ARBA" id="ARBA00022578"/>
    </source>
</evidence>
<keyword evidence="8" id="KW-1185">Reference proteome</keyword>
<keyword evidence="2" id="KW-0815">Transposition</keyword>
<evidence type="ECO:0000256" key="4">
    <source>
        <dbReference type="ARBA" id="ARBA00023172"/>
    </source>
</evidence>
<dbReference type="NCBIfam" id="NF033592">
    <property type="entry name" value="transpos_IS4_1"/>
    <property type="match status" value="1"/>
</dbReference>